<dbReference type="Pfam" id="PF14111">
    <property type="entry name" value="DUF4283"/>
    <property type="match status" value="1"/>
</dbReference>
<dbReference type="PANTHER" id="PTHR31286:SF165">
    <property type="entry name" value="DUF4283 DOMAIN-CONTAINING PROTEIN"/>
    <property type="match status" value="1"/>
</dbReference>
<proteinExistence type="predicted"/>
<dbReference type="InterPro" id="IPR025558">
    <property type="entry name" value="DUF4283"/>
</dbReference>
<evidence type="ECO:0000313" key="3">
    <source>
        <dbReference type="EMBL" id="KAK9049404.1"/>
    </source>
</evidence>
<dbReference type="EMBL" id="JBCNJP010006818">
    <property type="protein sequence ID" value="KAK9049404.1"/>
    <property type="molecule type" value="Genomic_DNA"/>
</dbReference>
<feature type="compositionally biased region" description="Polar residues" evidence="1">
    <location>
        <begin position="752"/>
        <end position="761"/>
    </location>
</feature>
<sequence length="1038" mass="113039">MSNSIAMNSDAATDAFIEPSELNLFNVNIDYSPDLIPSSGTHTLFDENSSAKGVIDPSIMNILTNPSDDTELRIFNKFLAVELLKRKGVRGSVESDIDESLNNAGDADMITEGGKTELKSDSGGNNIEQCEGNEGLVKINEVSVDGDTSNGQSIEGDGLGKVGKNSSPMETSVMAKAGTLICVGNSEFHDKYSKLFMKPHSKTVKSFFLKHNPIVNNMTSSLRFMFKRKELDRSEIIAQSAKIFLDLDGEAKHCVPVSGKKLKRTDPRTVSRDRKLGVGVDGRKLIRVSLPKKEAVQTERSLPPVLHVKYNIGKDSCSRNLPISKDTSMKYIWSQMKKAKEKVGSSTSKFVQQLNGGGFKESVLGSVPAIKNFVFGNSSETATIGVMNGGSYASVAAGLEETVQFCPPVVLESGEKVVMVKAEVIVQAKQLYRNHLYGHFVGSDLSLAFVRFNLYKMWKKFGIMDIQTNGAGIFLFKFDSEKGMNAILESGPWVVNNVPLCIKRWEPGVNMDKSDPVSVPTWILIKGLPMELWNTRGVCQVASCVGKPILFDKITQDKCGNYEGATGFARVLVEVIASEMQPCNVRVLYPQMGGVSNSSVNVSVEYQAIPAKCEHCQVFGHSFEECKLRPVTNMDVDGGSDVNCTNGHVDGNANSLDDSVSGNAIKEGDDGFQMVTKKGIKKPKEGAPRSGPNSPVKRVSKGDSSPSKGAGKSSDGKLKGSEVKTPTGKSSNQEASSSGTKDESKKPYGVDTGSTVSNSGNKRGGTDPKNEDKGDKKGINTKQEYRVKDVGRSDSKQSGDKCKGEIKGGNQENTVRMEYRQRGISADVMGPRIKLENRFESLQSDDMSIDSQECKNPVESVKAKEVRCAKNEVLCNKHIKNFLLNKRRAEANSGLVFGSISMTRPPDLLTKASTDNAGSVFDDFFELLEKQRKDEVLGFINAKQFPSSDVMAKWSHLQTKFFLKMCEDSGFEEGFGLECWELLAEADGSDGYFSATESEENEVASVENEMANFMKIDSSTKSLDTQALGVQSSLTPSQ</sequence>
<evidence type="ECO:0000313" key="4">
    <source>
        <dbReference type="Proteomes" id="UP001408789"/>
    </source>
</evidence>
<organism evidence="3 4">
    <name type="scientific">Deinandra increscens subsp. villosa</name>
    <dbReference type="NCBI Taxonomy" id="3103831"/>
    <lineage>
        <taxon>Eukaryota</taxon>
        <taxon>Viridiplantae</taxon>
        <taxon>Streptophyta</taxon>
        <taxon>Embryophyta</taxon>
        <taxon>Tracheophyta</taxon>
        <taxon>Spermatophyta</taxon>
        <taxon>Magnoliopsida</taxon>
        <taxon>eudicotyledons</taxon>
        <taxon>Gunneridae</taxon>
        <taxon>Pentapetalae</taxon>
        <taxon>asterids</taxon>
        <taxon>campanulids</taxon>
        <taxon>Asterales</taxon>
        <taxon>Asteraceae</taxon>
        <taxon>Asteroideae</taxon>
        <taxon>Heliantheae alliance</taxon>
        <taxon>Madieae</taxon>
        <taxon>Madiinae</taxon>
        <taxon>Deinandra</taxon>
    </lineage>
</organism>
<feature type="region of interest" description="Disordered" evidence="1">
    <location>
        <begin position="679"/>
        <end position="809"/>
    </location>
</feature>
<feature type="compositionally biased region" description="Polar residues" evidence="1">
    <location>
        <begin position="727"/>
        <end position="739"/>
    </location>
</feature>
<feature type="compositionally biased region" description="Basic and acidic residues" evidence="1">
    <location>
        <begin position="764"/>
        <end position="806"/>
    </location>
</feature>
<keyword evidence="4" id="KW-1185">Reference proteome</keyword>
<protein>
    <recommendedName>
        <fullName evidence="2">DUF4283 domain-containing protein</fullName>
    </recommendedName>
</protein>
<feature type="domain" description="DUF4283" evidence="2">
    <location>
        <begin position="431"/>
        <end position="511"/>
    </location>
</feature>
<evidence type="ECO:0000259" key="2">
    <source>
        <dbReference type="Pfam" id="PF14111"/>
    </source>
</evidence>
<dbReference type="InterPro" id="IPR040256">
    <property type="entry name" value="At4g02000-like"/>
</dbReference>
<gene>
    <name evidence="3" type="ORF">SSX86_031627</name>
</gene>
<dbReference type="AlphaFoldDB" id="A0AAP0C980"/>
<reference evidence="3 4" key="1">
    <citation type="submission" date="2024-04" db="EMBL/GenBank/DDBJ databases">
        <title>The reference genome of an endangered Asteraceae, Deinandra increscens subsp. villosa, native to the Central Coast of California.</title>
        <authorList>
            <person name="Guilliams M."/>
            <person name="Hasenstab-Lehman K."/>
            <person name="Meyer R."/>
            <person name="Mcevoy S."/>
        </authorList>
    </citation>
    <scope>NUCLEOTIDE SEQUENCE [LARGE SCALE GENOMIC DNA]</scope>
    <source>
        <tissue evidence="3">Leaf</tissue>
    </source>
</reference>
<dbReference type="PANTHER" id="PTHR31286">
    <property type="entry name" value="GLYCINE-RICH CELL WALL STRUCTURAL PROTEIN 1.8-LIKE"/>
    <property type="match status" value="1"/>
</dbReference>
<accession>A0AAP0C980</accession>
<comment type="caution">
    <text evidence="3">The sequence shown here is derived from an EMBL/GenBank/DDBJ whole genome shotgun (WGS) entry which is preliminary data.</text>
</comment>
<dbReference type="Proteomes" id="UP001408789">
    <property type="component" value="Unassembled WGS sequence"/>
</dbReference>
<name>A0AAP0C980_9ASTR</name>
<evidence type="ECO:0000256" key="1">
    <source>
        <dbReference type="SAM" id="MobiDB-lite"/>
    </source>
</evidence>